<feature type="domain" description="PLD phosphodiesterase" evidence="8">
    <location>
        <begin position="417"/>
        <end position="451"/>
    </location>
</feature>
<keyword evidence="5" id="KW-0442">Lipid degradation</keyword>
<dbReference type="InterPro" id="IPR051406">
    <property type="entry name" value="PLD_domain"/>
</dbReference>
<dbReference type="PANTHER" id="PTHR43856:SF1">
    <property type="entry name" value="MITOCHONDRIAL CARDIOLIPIN HYDROLASE"/>
    <property type="match status" value="1"/>
</dbReference>
<keyword evidence="4" id="KW-0378">Hydrolase</keyword>
<dbReference type="PANTHER" id="PTHR43856">
    <property type="entry name" value="CARDIOLIPIN HYDROLASE"/>
    <property type="match status" value="1"/>
</dbReference>
<dbReference type="Gene3D" id="3.30.870.10">
    <property type="entry name" value="Endonuclease Chain A"/>
    <property type="match status" value="2"/>
</dbReference>
<comment type="catalytic activity">
    <reaction evidence="1">
        <text>a 1,2-diacyl-sn-glycero-3-phosphocholine + H2O = a 1,2-diacyl-sn-glycero-3-phosphate + choline + H(+)</text>
        <dbReference type="Rhea" id="RHEA:14445"/>
        <dbReference type="ChEBI" id="CHEBI:15354"/>
        <dbReference type="ChEBI" id="CHEBI:15377"/>
        <dbReference type="ChEBI" id="CHEBI:15378"/>
        <dbReference type="ChEBI" id="CHEBI:57643"/>
        <dbReference type="ChEBI" id="CHEBI:58608"/>
        <dbReference type="EC" id="3.1.4.4"/>
    </reaction>
</comment>
<evidence type="ECO:0000256" key="5">
    <source>
        <dbReference type="ARBA" id="ARBA00022963"/>
    </source>
</evidence>
<dbReference type="InterPro" id="IPR001736">
    <property type="entry name" value="PLipase_D/transphosphatidylase"/>
</dbReference>
<name>A0ABW3YI76_9ACTN</name>
<evidence type="ECO:0000256" key="7">
    <source>
        <dbReference type="SAM" id="SignalP"/>
    </source>
</evidence>
<keyword evidence="7" id="KW-0732">Signal</keyword>
<reference evidence="10" key="1">
    <citation type="journal article" date="2019" name="Int. J. Syst. Evol. Microbiol.">
        <title>The Global Catalogue of Microorganisms (GCM) 10K type strain sequencing project: providing services to taxonomists for standard genome sequencing and annotation.</title>
        <authorList>
            <consortium name="The Broad Institute Genomics Platform"/>
            <consortium name="The Broad Institute Genome Sequencing Center for Infectious Disease"/>
            <person name="Wu L."/>
            <person name="Ma J."/>
        </authorList>
    </citation>
    <scope>NUCLEOTIDE SEQUENCE [LARGE SCALE GENOMIC DNA]</scope>
    <source>
        <strain evidence="10">JCM 31037</strain>
    </source>
</reference>
<accession>A0ABW3YI76</accession>
<organism evidence="9 10">
    <name type="scientific">Micromonospora sonneratiae</name>
    <dbReference type="NCBI Taxonomy" id="1184706"/>
    <lineage>
        <taxon>Bacteria</taxon>
        <taxon>Bacillati</taxon>
        <taxon>Actinomycetota</taxon>
        <taxon>Actinomycetes</taxon>
        <taxon>Micromonosporales</taxon>
        <taxon>Micromonosporaceae</taxon>
        <taxon>Micromonospora</taxon>
    </lineage>
</organism>
<keyword evidence="6" id="KW-0443">Lipid metabolism</keyword>
<dbReference type="EMBL" id="JBHTMP010000038">
    <property type="protein sequence ID" value="MFD1323884.1"/>
    <property type="molecule type" value="Genomic_DNA"/>
</dbReference>
<gene>
    <name evidence="9" type="ORF">ACFQ4H_22605</name>
</gene>
<evidence type="ECO:0000256" key="3">
    <source>
        <dbReference type="ARBA" id="ARBA00012027"/>
    </source>
</evidence>
<evidence type="ECO:0000313" key="9">
    <source>
        <dbReference type="EMBL" id="MFD1323884.1"/>
    </source>
</evidence>
<feature type="chain" id="PRO_5046086903" description="phospholipase D" evidence="7">
    <location>
        <begin position="32"/>
        <end position="489"/>
    </location>
</feature>
<evidence type="ECO:0000256" key="2">
    <source>
        <dbReference type="ARBA" id="ARBA00008664"/>
    </source>
</evidence>
<proteinExistence type="inferred from homology"/>
<feature type="signal peptide" evidence="7">
    <location>
        <begin position="1"/>
        <end position="31"/>
    </location>
</feature>
<dbReference type="Pfam" id="PF13091">
    <property type="entry name" value="PLDc_2"/>
    <property type="match status" value="2"/>
</dbReference>
<evidence type="ECO:0000256" key="6">
    <source>
        <dbReference type="ARBA" id="ARBA00023098"/>
    </source>
</evidence>
<dbReference type="Proteomes" id="UP001597260">
    <property type="component" value="Unassembled WGS sequence"/>
</dbReference>
<dbReference type="SUPFAM" id="SSF56024">
    <property type="entry name" value="Phospholipase D/nuclease"/>
    <property type="match status" value="2"/>
</dbReference>
<comment type="similarity">
    <text evidence="2">Belongs to the phospholipase D family.</text>
</comment>
<keyword evidence="10" id="KW-1185">Reference proteome</keyword>
<protein>
    <recommendedName>
        <fullName evidence="3">phospholipase D</fullName>
        <ecNumber evidence="3">3.1.4.4</ecNumber>
    </recommendedName>
</protein>
<evidence type="ECO:0000259" key="8">
    <source>
        <dbReference type="PROSITE" id="PS50035"/>
    </source>
</evidence>
<dbReference type="EC" id="3.1.4.4" evidence="3"/>
<dbReference type="RefSeq" id="WP_377573588.1">
    <property type="nucleotide sequence ID" value="NZ_JBHTMP010000038.1"/>
</dbReference>
<evidence type="ECO:0000256" key="1">
    <source>
        <dbReference type="ARBA" id="ARBA00000798"/>
    </source>
</evidence>
<evidence type="ECO:0000256" key="4">
    <source>
        <dbReference type="ARBA" id="ARBA00022801"/>
    </source>
</evidence>
<dbReference type="PROSITE" id="PS50035">
    <property type="entry name" value="PLD"/>
    <property type="match status" value="1"/>
</dbReference>
<evidence type="ECO:0000313" key="10">
    <source>
        <dbReference type="Proteomes" id="UP001597260"/>
    </source>
</evidence>
<comment type="caution">
    <text evidence="9">The sequence shown here is derived from an EMBL/GenBank/DDBJ whole genome shotgun (WGS) entry which is preliminary data.</text>
</comment>
<sequence length="489" mass="52683">MSRQTPPRPGALATVAILLTGGLLMSGCSIADSSVAGTGATDNSIADTDVADVGAADSGVPASSVPASSAAADRGTAGRATVKLAKPMINGATFNDPLGAPDQQAAVFDQIIRLVEATPTGEDIRVSMFDFTDIGVANALNAAHDRGVNVKVIIDDSSYLDGERKRKPSPAWDALKDPVTGLGADDSARSWIVVCDDRFEPGGGLDDVQRGCIATAPPGPAYNHNKFFLFSKVGPFDDGTSYSNVVFQTSSNLTNWYKVESYNDAVTFADATVYNGFRKYHEDLRRLRYSSAGDNAYYWSTPTGSTYRATFFPRRDDSYLNPASDTIVNALNEVSCAYTGADGLRHQTDVRIVMLHFLNSRIQVARKLADLRAKGCWIDIVYAETSPDVRGEVDVVDVLDAAGIQHLRCRFNVAPGIDVRPHNKFMLLDGDYNGSITPRVYTGSPNFDGSSLRSSDQALVRITSAAYHASYLSYFYRIRSDCRSGGVRP</sequence>
<dbReference type="PROSITE" id="PS51257">
    <property type="entry name" value="PROKAR_LIPOPROTEIN"/>
    <property type="match status" value="1"/>
</dbReference>
<dbReference type="InterPro" id="IPR025202">
    <property type="entry name" value="PLD-like_dom"/>
</dbReference>